<gene>
    <name evidence="2" type="ORF">QF035_008943</name>
</gene>
<dbReference type="RefSeq" id="WP_307527440.1">
    <property type="nucleotide sequence ID" value="NZ_JAUSZI010000002.1"/>
</dbReference>
<dbReference type="EMBL" id="JAUSZI010000002">
    <property type="protein sequence ID" value="MDQ1031361.1"/>
    <property type="molecule type" value="Genomic_DNA"/>
</dbReference>
<accession>A0ABU0T8Q5</accession>
<feature type="coiled-coil region" evidence="1">
    <location>
        <begin position="76"/>
        <end position="103"/>
    </location>
</feature>
<evidence type="ECO:0000313" key="3">
    <source>
        <dbReference type="Proteomes" id="UP001230328"/>
    </source>
</evidence>
<proteinExistence type="predicted"/>
<sequence>MTVSPKTERALREAMERLLASTPQRTDGKLTKNNLCREAQVSRATMNRATDVLADWDSRVGTSPAGLREQQRDAELTELRSKLRKSREQCRQLQDQVDAAATVIMTLLSENAALREHAPGTCNRPVRNLAIGVLKTLGADNIAKTTRAIRDEPQRALPILGITNDPDTYGT</sequence>
<keyword evidence="3" id="KW-1185">Reference proteome</keyword>
<name>A0ABU0T8Q5_9ACTN</name>
<organism evidence="2 3">
    <name type="scientific">Streptomyces umbrinus</name>
    <dbReference type="NCBI Taxonomy" id="67370"/>
    <lineage>
        <taxon>Bacteria</taxon>
        <taxon>Bacillati</taxon>
        <taxon>Actinomycetota</taxon>
        <taxon>Actinomycetes</taxon>
        <taxon>Kitasatosporales</taxon>
        <taxon>Streptomycetaceae</taxon>
        <taxon>Streptomyces</taxon>
        <taxon>Streptomyces phaeochromogenes group</taxon>
    </lineage>
</organism>
<keyword evidence="1" id="KW-0175">Coiled coil</keyword>
<dbReference type="Proteomes" id="UP001230328">
    <property type="component" value="Unassembled WGS sequence"/>
</dbReference>
<evidence type="ECO:0000256" key="1">
    <source>
        <dbReference type="SAM" id="Coils"/>
    </source>
</evidence>
<protein>
    <submittedName>
        <fullName evidence="2">Uncharacterized protein</fullName>
    </submittedName>
</protein>
<evidence type="ECO:0000313" key="2">
    <source>
        <dbReference type="EMBL" id="MDQ1031361.1"/>
    </source>
</evidence>
<comment type="caution">
    <text evidence="2">The sequence shown here is derived from an EMBL/GenBank/DDBJ whole genome shotgun (WGS) entry which is preliminary data.</text>
</comment>
<reference evidence="2 3" key="1">
    <citation type="submission" date="2023-07" db="EMBL/GenBank/DDBJ databases">
        <title>Comparative genomics of wheat-associated soil bacteria to identify genetic determinants of phenazine resistance.</title>
        <authorList>
            <person name="Mouncey N."/>
        </authorList>
    </citation>
    <scope>NUCLEOTIDE SEQUENCE [LARGE SCALE GENOMIC DNA]</scope>
    <source>
        <strain evidence="2 3">V2I4</strain>
    </source>
</reference>